<keyword evidence="5" id="KW-0472">Membrane</keyword>
<dbReference type="AlphaFoldDB" id="A0A2A6CP84"/>
<comment type="similarity">
    <text evidence="2">Belongs to the nematode receptor-like protein srd family.</text>
</comment>
<accession>A0A8R1UV91</accession>
<keyword evidence="7" id="KW-1185">Reference proteome</keyword>
<keyword evidence="3" id="KW-0812">Transmembrane</keyword>
<dbReference type="Pfam" id="PF10317">
    <property type="entry name" value="7TM_GPCR_Srd"/>
    <property type="match status" value="1"/>
</dbReference>
<evidence type="ECO:0000256" key="4">
    <source>
        <dbReference type="ARBA" id="ARBA00022989"/>
    </source>
</evidence>
<keyword evidence="4" id="KW-1133">Transmembrane helix</keyword>
<accession>A0A2A6CP84</accession>
<evidence type="ECO:0000256" key="5">
    <source>
        <dbReference type="ARBA" id="ARBA00023136"/>
    </source>
</evidence>
<reference evidence="6" key="2">
    <citation type="submission" date="2022-06" db="UniProtKB">
        <authorList>
            <consortium name="EnsemblMetazoa"/>
        </authorList>
    </citation>
    <scope>IDENTIFICATION</scope>
    <source>
        <strain evidence="6">PS312</strain>
    </source>
</reference>
<evidence type="ECO:0000313" key="7">
    <source>
        <dbReference type="Proteomes" id="UP000005239"/>
    </source>
</evidence>
<comment type="subcellular location">
    <subcellularLocation>
        <location evidence="1">Membrane</location>
        <topology evidence="1">Multi-pass membrane protein</topology>
    </subcellularLocation>
</comment>
<protein>
    <submittedName>
        <fullName evidence="6">G protein-coupled receptor</fullName>
    </submittedName>
</protein>
<dbReference type="GO" id="GO:0016020">
    <property type="term" value="C:membrane"/>
    <property type="evidence" value="ECO:0007669"/>
    <property type="project" value="UniProtKB-SubCell"/>
</dbReference>
<proteinExistence type="inferred from homology"/>
<evidence type="ECO:0000256" key="1">
    <source>
        <dbReference type="ARBA" id="ARBA00004141"/>
    </source>
</evidence>
<reference evidence="7" key="1">
    <citation type="journal article" date="2008" name="Nat. Genet.">
        <title>The Pristionchus pacificus genome provides a unique perspective on nematode lifestyle and parasitism.</title>
        <authorList>
            <person name="Dieterich C."/>
            <person name="Clifton S.W."/>
            <person name="Schuster L.N."/>
            <person name="Chinwalla A."/>
            <person name="Delehaunty K."/>
            <person name="Dinkelacker I."/>
            <person name="Fulton L."/>
            <person name="Fulton R."/>
            <person name="Godfrey J."/>
            <person name="Minx P."/>
            <person name="Mitreva M."/>
            <person name="Roeseler W."/>
            <person name="Tian H."/>
            <person name="Witte H."/>
            <person name="Yang S.P."/>
            <person name="Wilson R.K."/>
            <person name="Sommer R.J."/>
        </authorList>
    </citation>
    <scope>NUCLEOTIDE SEQUENCE [LARGE SCALE GENOMIC DNA]</scope>
    <source>
        <strain evidence="7">PS312</strain>
    </source>
</reference>
<dbReference type="PANTHER" id="PTHR22945:SF40">
    <property type="entry name" value="SERPENTINE RECEPTOR, CLASS D (DELTA)-RELATED"/>
    <property type="match status" value="1"/>
</dbReference>
<dbReference type="EnsemblMetazoa" id="PPA41174.1">
    <property type="protein sequence ID" value="PPA41174.1"/>
    <property type="gene ID" value="WBGene00279543"/>
</dbReference>
<dbReference type="Proteomes" id="UP000005239">
    <property type="component" value="Unassembled WGS sequence"/>
</dbReference>
<name>A0A2A6CP84_PRIPA</name>
<dbReference type="InterPro" id="IPR050920">
    <property type="entry name" value="Nematode_rcpt-like_delta"/>
</dbReference>
<evidence type="ECO:0000256" key="3">
    <source>
        <dbReference type="ARBA" id="ARBA00022692"/>
    </source>
</evidence>
<dbReference type="PANTHER" id="PTHR22945">
    <property type="entry name" value="SERPENTINE RECEPTOR, CLASS D DELTA"/>
    <property type="match status" value="1"/>
</dbReference>
<evidence type="ECO:0000256" key="2">
    <source>
        <dbReference type="ARBA" id="ARBA00009166"/>
    </source>
</evidence>
<gene>
    <name evidence="6" type="primary">WBGene00279543</name>
</gene>
<sequence length="319" mass="35746">MESSETVVVFLHSCFSVLGISQNLLLLITMFRHTPSSFATFGVMLKFHVLADLSTLFGCAAAMQRCRLHIHFSDSFSKHRMVPIERSILFISYGPCGLVSPTACNCACVVMFGGEASSIYTILASFVFRLFVIEGKNPAKRTALAIICTVVLPVATAMMIAVCLARTNDADAQYLMNELLPEYGAYMHVVTGQKDIHHPAIIAEFFIMAVLNGPMYMAILYLRPKMLDNLQRSVIIARKCIGNLYRSIQYFSSCFYCQMLSAQALLPILLAFGVITYLIAFFDIYHHPALESSTALVRWRYYIDIFTNDCAVFHRSLSK</sequence>
<dbReference type="InterPro" id="IPR019421">
    <property type="entry name" value="7TM_GPCR_serpentine_rcpt_Srd"/>
</dbReference>
<organism evidence="6 7">
    <name type="scientific">Pristionchus pacificus</name>
    <name type="common">Parasitic nematode worm</name>
    <dbReference type="NCBI Taxonomy" id="54126"/>
    <lineage>
        <taxon>Eukaryota</taxon>
        <taxon>Metazoa</taxon>
        <taxon>Ecdysozoa</taxon>
        <taxon>Nematoda</taxon>
        <taxon>Chromadorea</taxon>
        <taxon>Rhabditida</taxon>
        <taxon>Rhabditina</taxon>
        <taxon>Diplogasteromorpha</taxon>
        <taxon>Diplogasteroidea</taxon>
        <taxon>Neodiplogasteridae</taxon>
        <taxon>Pristionchus</taxon>
    </lineage>
</organism>
<evidence type="ECO:0000313" key="6">
    <source>
        <dbReference type="EnsemblMetazoa" id="PPA41174.1"/>
    </source>
</evidence>